<protein>
    <submittedName>
        <fullName evidence="1">Uncharacterized protein</fullName>
    </submittedName>
</protein>
<sequence length="95" mass="11029">MSSKNINESQEGVQYVIDRGNSPRYFQNMEHVLADYDPVKTVISISEWIHKIESYAELYDWDGTVIRHYELSKLAGIAKTWRDSITKEPECCCVV</sequence>
<dbReference type="EMBL" id="JASPKY010000529">
    <property type="protein sequence ID" value="KAK9693884.1"/>
    <property type="molecule type" value="Genomic_DNA"/>
</dbReference>
<comment type="caution">
    <text evidence="1">The sequence shown here is derived from an EMBL/GenBank/DDBJ whole genome shotgun (WGS) entry which is preliminary data.</text>
</comment>
<dbReference type="AlphaFoldDB" id="A0AAW1IVA2"/>
<keyword evidence="2" id="KW-1185">Reference proteome</keyword>
<evidence type="ECO:0000313" key="1">
    <source>
        <dbReference type="EMBL" id="KAK9693884.1"/>
    </source>
</evidence>
<dbReference type="Proteomes" id="UP001458880">
    <property type="component" value="Unassembled WGS sequence"/>
</dbReference>
<proteinExistence type="predicted"/>
<evidence type="ECO:0000313" key="2">
    <source>
        <dbReference type="Proteomes" id="UP001458880"/>
    </source>
</evidence>
<gene>
    <name evidence="1" type="ORF">QE152_g33909</name>
</gene>
<accession>A0AAW1IVA2</accession>
<reference evidence="1 2" key="1">
    <citation type="journal article" date="2024" name="BMC Genomics">
        <title>De novo assembly and annotation of Popillia japonica's genome with initial clues to its potential as an invasive pest.</title>
        <authorList>
            <person name="Cucini C."/>
            <person name="Boschi S."/>
            <person name="Funari R."/>
            <person name="Cardaioli E."/>
            <person name="Iannotti N."/>
            <person name="Marturano G."/>
            <person name="Paoli F."/>
            <person name="Bruttini M."/>
            <person name="Carapelli A."/>
            <person name="Frati F."/>
            <person name="Nardi F."/>
        </authorList>
    </citation>
    <scope>NUCLEOTIDE SEQUENCE [LARGE SCALE GENOMIC DNA]</scope>
    <source>
        <strain evidence="1">DMR45628</strain>
    </source>
</reference>
<name>A0AAW1IVA2_POPJA</name>
<organism evidence="1 2">
    <name type="scientific">Popillia japonica</name>
    <name type="common">Japanese beetle</name>
    <dbReference type="NCBI Taxonomy" id="7064"/>
    <lineage>
        <taxon>Eukaryota</taxon>
        <taxon>Metazoa</taxon>
        <taxon>Ecdysozoa</taxon>
        <taxon>Arthropoda</taxon>
        <taxon>Hexapoda</taxon>
        <taxon>Insecta</taxon>
        <taxon>Pterygota</taxon>
        <taxon>Neoptera</taxon>
        <taxon>Endopterygota</taxon>
        <taxon>Coleoptera</taxon>
        <taxon>Polyphaga</taxon>
        <taxon>Scarabaeiformia</taxon>
        <taxon>Scarabaeidae</taxon>
        <taxon>Rutelinae</taxon>
        <taxon>Popillia</taxon>
    </lineage>
</organism>